<proteinExistence type="predicted"/>
<sequence length="114" mass="13251">MLVTNSYYYFLCMIILDLGLSDPLFTPCISSWVEAQRSLFYRVNRVNGIEEHVPKSQCTCVQESKKDCIHAVYSSCIRCISHQKWACEALLNFSFVLYCNWVKDPFILVLFASF</sequence>
<evidence type="ECO:0000256" key="1">
    <source>
        <dbReference type="SAM" id="SignalP"/>
    </source>
</evidence>
<accession>A0A0V0HRZ8</accession>
<feature type="non-terminal residue" evidence="2">
    <location>
        <position position="114"/>
    </location>
</feature>
<dbReference type="EMBL" id="GEDG01015918">
    <property type="protein sequence ID" value="JAP23028.1"/>
    <property type="molecule type" value="Transcribed_RNA"/>
</dbReference>
<name>A0A0V0HRZ8_SOLCH</name>
<reference evidence="2" key="1">
    <citation type="submission" date="2015-12" db="EMBL/GenBank/DDBJ databases">
        <title>Gene expression during late stages of embryo sac development: a critical building block for successful pollen-pistil interactions.</title>
        <authorList>
            <person name="Liu Y."/>
            <person name="Joly V."/>
            <person name="Sabar M."/>
            <person name="Matton D.P."/>
        </authorList>
    </citation>
    <scope>NUCLEOTIDE SEQUENCE</scope>
</reference>
<dbReference type="AlphaFoldDB" id="A0A0V0HRZ8"/>
<protein>
    <submittedName>
        <fullName evidence="2">Putative ovule protein</fullName>
    </submittedName>
</protein>
<organism evidence="2">
    <name type="scientific">Solanum chacoense</name>
    <name type="common">Chaco potato</name>
    <dbReference type="NCBI Taxonomy" id="4108"/>
    <lineage>
        <taxon>Eukaryota</taxon>
        <taxon>Viridiplantae</taxon>
        <taxon>Streptophyta</taxon>
        <taxon>Embryophyta</taxon>
        <taxon>Tracheophyta</taxon>
        <taxon>Spermatophyta</taxon>
        <taxon>Magnoliopsida</taxon>
        <taxon>eudicotyledons</taxon>
        <taxon>Gunneridae</taxon>
        <taxon>Pentapetalae</taxon>
        <taxon>asterids</taxon>
        <taxon>lamiids</taxon>
        <taxon>Solanales</taxon>
        <taxon>Solanaceae</taxon>
        <taxon>Solanoideae</taxon>
        <taxon>Solaneae</taxon>
        <taxon>Solanum</taxon>
    </lineage>
</organism>
<keyword evidence="1" id="KW-0732">Signal</keyword>
<feature type="signal peptide" evidence="1">
    <location>
        <begin position="1"/>
        <end position="21"/>
    </location>
</feature>
<evidence type="ECO:0000313" key="2">
    <source>
        <dbReference type="EMBL" id="JAP23028.1"/>
    </source>
</evidence>
<feature type="chain" id="PRO_5006866027" evidence="1">
    <location>
        <begin position="22"/>
        <end position="114"/>
    </location>
</feature>